<reference evidence="2" key="1">
    <citation type="submission" date="2015-10" db="EMBL/GenBank/DDBJ databases">
        <authorList>
            <person name="Regsiter A."/>
            <person name="william w."/>
        </authorList>
    </citation>
    <scope>NUCLEOTIDE SEQUENCE</scope>
    <source>
        <strain evidence="2">Montdore</strain>
    </source>
</reference>
<feature type="region of interest" description="Disordered" evidence="1">
    <location>
        <begin position="1"/>
        <end position="22"/>
    </location>
</feature>
<organism evidence="2 3">
    <name type="scientific">Tuber aestivum</name>
    <name type="common">summer truffle</name>
    <dbReference type="NCBI Taxonomy" id="59557"/>
    <lineage>
        <taxon>Eukaryota</taxon>
        <taxon>Fungi</taxon>
        <taxon>Dikarya</taxon>
        <taxon>Ascomycota</taxon>
        <taxon>Pezizomycotina</taxon>
        <taxon>Pezizomycetes</taxon>
        <taxon>Pezizales</taxon>
        <taxon>Tuberaceae</taxon>
        <taxon>Tuber</taxon>
    </lineage>
</organism>
<accession>A0A292PUI0</accession>
<evidence type="ECO:0000313" key="3">
    <source>
        <dbReference type="Proteomes" id="UP001412239"/>
    </source>
</evidence>
<keyword evidence="3" id="KW-1185">Reference proteome</keyword>
<dbReference type="AlphaFoldDB" id="A0A292PUI0"/>
<feature type="compositionally biased region" description="Polar residues" evidence="1">
    <location>
        <begin position="50"/>
        <end position="70"/>
    </location>
</feature>
<name>A0A292PUI0_9PEZI</name>
<protein>
    <submittedName>
        <fullName evidence="2">Uncharacterized protein</fullName>
    </submittedName>
</protein>
<feature type="compositionally biased region" description="Low complexity" evidence="1">
    <location>
        <begin position="71"/>
        <end position="84"/>
    </location>
</feature>
<sequence>MPADVLKSGPGNSDPLQESEEELREYVKIIQLRDQIRDGIHPRFKPANRPRSSQSTTPQLLQKVPSASSDGAQPSQAPGPQAPQCTDLKINNVLLTKPDVLVKASELKLKREKIEKELRERKLEMEAKAWTGAEPVEHIDLWDSIYYEKSWRSIQRNNPFG</sequence>
<evidence type="ECO:0000313" key="2">
    <source>
        <dbReference type="EMBL" id="CUS10298.1"/>
    </source>
</evidence>
<feature type="region of interest" description="Disordered" evidence="1">
    <location>
        <begin position="37"/>
        <end position="85"/>
    </location>
</feature>
<proteinExistence type="predicted"/>
<dbReference type="Proteomes" id="UP001412239">
    <property type="component" value="Unassembled WGS sequence"/>
</dbReference>
<gene>
    <name evidence="2" type="ORF">GSTUAT00005668001</name>
</gene>
<dbReference type="EMBL" id="LN891051">
    <property type="protein sequence ID" value="CUS10298.1"/>
    <property type="molecule type" value="Genomic_DNA"/>
</dbReference>
<evidence type="ECO:0000256" key="1">
    <source>
        <dbReference type="SAM" id="MobiDB-lite"/>
    </source>
</evidence>